<dbReference type="InterPro" id="IPR050951">
    <property type="entry name" value="Retrovirus_Pol_polyprotein"/>
</dbReference>
<dbReference type="GeneID" id="103310443"/>
<sequence length="135" mass="15689">MQSQCYNDYRFILNYQDHLTKFVLLRSLKSKRAEEIAINVLDIYTTFGAPLILHSDNGREFVNSIITNLNEMWSDVKIVHGKPRHSQNQGSVERANRDIEAILAAWMTDNNSKDWPTTLKFIQFQKNGVNRSKSE</sequence>
<dbReference type="PROSITE" id="PS50994">
    <property type="entry name" value="INTEGRASE"/>
    <property type="match status" value="1"/>
</dbReference>
<dbReference type="AlphaFoldDB" id="A0A8R2B937"/>
<dbReference type="Gene3D" id="3.30.420.10">
    <property type="entry name" value="Ribonuclease H-like superfamily/Ribonuclease H"/>
    <property type="match status" value="1"/>
</dbReference>
<reference evidence="3" key="1">
    <citation type="submission" date="2010-06" db="EMBL/GenBank/DDBJ databases">
        <authorList>
            <person name="Jiang H."/>
            <person name="Abraham K."/>
            <person name="Ali S."/>
            <person name="Alsbrooks S.L."/>
            <person name="Anim B.N."/>
            <person name="Anosike U.S."/>
            <person name="Attaway T."/>
            <person name="Bandaranaike D.P."/>
            <person name="Battles P.K."/>
            <person name="Bell S.N."/>
            <person name="Bell A.V."/>
            <person name="Beltran B."/>
            <person name="Bickham C."/>
            <person name="Bustamante Y."/>
            <person name="Caleb T."/>
            <person name="Canada A."/>
            <person name="Cardenas V."/>
            <person name="Carter K."/>
            <person name="Chacko J."/>
            <person name="Chandrabose M.N."/>
            <person name="Chavez D."/>
            <person name="Chavez A."/>
            <person name="Chen L."/>
            <person name="Chu H.-S."/>
            <person name="Claassen K.J."/>
            <person name="Cockrell R."/>
            <person name="Collins M."/>
            <person name="Cooper J.A."/>
            <person name="Cree A."/>
            <person name="Curry S.M."/>
            <person name="Da Y."/>
            <person name="Dao M.D."/>
            <person name="Das B."/>
            <person name="Davila M.-L."/>
            <person name="Davy-Carroll L."/>
            <person name="Denson S."/>
            <person name="Dinh H."/>
            <person name="Ebong V.E."/>
            <person name="Edwards J.R."/>
            <person name="Egan A."/>
            <person name="El-Daye J."/>
            <person name="Escobedo L."/>
            <person name="Fernandez S."/>
            <person name="Fernando P.R."/>
            <person name="Flagg N."/>
            <person name="Forbes L.D."/>
            <person name="Fowler R.G."/>
            <person name="Fu Q."/>
            <person name="Gabisi R.A."/>
            <person name="Ganer J."/>
            <person name="Garbino Pronczuk A."/>
            <person name="Garcia R.M."/>
            <person name="Garner T."/>
            <person name="Garrett T.E."/>
            <person name="Gonzalez D.A."/>
            <person name="Hamid H."/>
            <person name="Hawkins E.S."/>
            <person name="Hirani K."/>
            <person name="Hogues M.E."/>
            <person name="Hollins B."/>
            <person name="Hsiao C.-H."/>
            <person name="Jabil R."/>
            <person name="James M.L."/>
            <person name="Jhangiani S.N."/>
            <person name="Johnson B."/>
            <person name="Johnson Q."/>
            <person name="Joshi V."/>
            <person name="Kalu J.B."/>
            <person name="Kam C."/>
            <person name="Kashfia A."/>
            <person name="Keebler J."/>
            <person name="Kisamo H."/>
            <person name="Kovar C.L."/>
            <person name="Lago L.A."/>
            <person name="Lai C.-Y."/>
            <person name="Laidlaw J."/>
            <person name="Lara F."/>
            <person name="Le T.-K."/>
            <person name="Lee S.L."/>
            <person name="Legall F.H."/>
            <person name="Lemon S.J."/>
            <person name="Lewis L.R."/>
            <person name="Li B."/>
            <person name="Liu Y."/>
            <person name="Liu Y.-S."/>
            <person name="Lopez J."/>
            <person name="Lozado R.J."/>
            <person name="Lu J."/>
            <person name="Madu R.C."/>
            <person name="Maheshwari M."/>
            <person name="Maheshwari R."/>
            <person name="Malloy K."/>
            <person name="Martinez E."/>
            <person name="Mathew T."/>
            <person name="Mercado I.C."/>
            <person name="Mercado C."/>
            <person name="Meyer B."/>
            <person name="Montgomery K."/>
            <person name="Morgan M.B."/>
            <person name="Munidasa M."/>
            <person name="Nazareth L.V."/>
            <person name="Nelson J."/>
            <person name="Ng B.M."/>
            <person name="Nguyen N.B."/>
            <person name="Nguyen P.Q."/>
            <person name="Nguyen T."/>
            <person name="Obregon M."/>
            <person name="Okwuonu G.O."/>
            <person name="Onwere C.G."/>
            <person name="Orozco G."/>
            <person name="Parra A."/>
            <person name="Patel S."/>
            <person name="Patil S."/>
            <person name="Perez A."/>
            <person name="Perez Y."/>
            <person name="Pham C."/>
            <person name="Primus E.L."/>
            <person name="Pu L.-L."/>
            <person name="Puazo M."/>
            <person name="Qin X."/>
            <person name="Quiroz J.B."/>
            <person name="Reese J."/>
            <person name="Richards S."/>
            <person name="Rives C.M."/>
            <person name="Robberts R."/>
            <person name="Ruiz S.J."/>
            <person name="Ruiz M.J."/>
            <person name="Santibanez J."/>
            <person name="Schneider B.W."/>
            <person name="Sisson I."/>
            <person name="Smith M."/>
            <person name="Sodergren E."/>
            <person name="Song X.-Z."/>
            <person name="Song B.B."/>
            <person name="Summersgill H."/>
            <person name="Thelus R."/>
            <person name="Thornton R.D."/>
            <person name="Trejos Z.Y."/>
            <person name="Usmani K."/>
            <person name="Vattathil S."/>
            <person name="Villasana D."/>
            <person name="Walker D.L."/>
            <person name="Wang S."/>
            <person name="Wang K."/>
            <person name="White C.S."/>
            <person name="Williams A.C."/>
            <person name="Williamson J."/>
            <person name="Wilson K."/>
            <person name="Woghiren I.O."/>
            <person name="Woodworth J.R."/>
            <person name="Worley K.C."/>
            <person name="Wright R.A."/>
            <person name="Wu W."/>
            <person name="Young L."/>
            <person name="Zhang L."/>
            <person name="Zhang J."/>
            <person name="Zhu Y."/>
            <person name="Muzny D.M."/>
            <person name="Weinstock G."/>
            <person name="Gibbs R.A."/>
        </authorList>
    </citation>
    <scope>NUCLEOTIDE SEQUENCE [LARGE SCALE GENOMIC DNA]</scope>
    <source>
        <strain evidence="3">LSR1</strain>
    </source>
</reference>
<dbReference type="OrthoDB" id="2499658at2759"/>
<dbReference type="InterPro" id="IPR001584">
    <property type="entry name" value="Integrase_cat-core"/>
</dbReference>
<reference evidence="2" key="2">
    <citation type="submission" date="2022-06" db="UniProtKB">
        <authorList>
            <consortium name="EnsemblMetazoa"/>
        </authorList>
    </citation>
    <scope>IDENTIFICATION</scope>
</reference>
<evidence type="ECO:0000313" key="2">
    <source>
        <dbReference type="EnsemblMetazoa" id="XP_008186966.1"/>
    </source>
</evidence>
<dbReference type="KEGG" id="api:103310443"/>
<dbReference type="Proteomes" id="UP000007819">
    <property type="component" value="Chromosome A1"/>
</dbReference>
<dbReference type="InterPro" id="IPR012337">
    <property type="entry name" value="RNaseH-like_sf"/>
</dbReference>
<dbReference type="PANTHER" id="PTHR37984">
    <property type="entry name" value="PROTEIN CBG26694"/>
    <property type="match status" value="1"/>
</dbReference>
<organism evidence="2 3">
    <name type="scientific">Acyrthosiphon pisum</name>
    <name type="common">Pea aphid</name>
    <dbReference type="NCBI Taxonomy" id="7029"/>
    <lineage>
        <taxon>Eukaryota</taxon>
        <taxon>Metazoa</taxon>
        <taxon>Ecdysozoa</taxon>
        <taxon>Arthropoda</taxon>
        <taxon>Hexapoda</taxon>
        <taxon>Insecta</taxon>
        <taxon>Pterygota</taxon>
        <taxon>Neoptera</taxon>
        <taxon>Paraneoptera</taxon>
        <taxon>Hemiptera</taxon>
        <taxon>Sternorrhyncha</taxon>
        <taxon>Aphidomorpha</taxon>
        <taxon>Aphidoidea</taxon>
        <taxon>Aphididae</taxon>
        <taxon>Macrosiphini</taxon>
        <taxon>Acyrthosiphon</taxon>
    </lineage>
</organism>
<name>A0A8R2B937_ACYPI</name>
<evidence type="ECO:0000313" key="3">
    <source>
        <dbReference type="Proteomes" id="UP000007819"/>
    </source>
</evidence>
<feature type="domain" description="Integrase catalytic" evidence="1">
    <location>
        <begin position="1"/>
        <end position="135"/>
    </location>
</feature>
<accession>A0A8R2B937</accession>
<protein>
    <recommendedName>
        <fullName evidence="1">Integrase catalytic domain-containing protein</fullName>
    </recommendedName>
</protein>
<dbReference type="SUPFAM" id="SSF53098">
    <property type="entry name" value="Ribonuclease H-like"/>
    <property type="match status" value="1"/>
</dbReference>
<dbReference type="InterPro" id="IPR036397">
    <property type="entry name" value="RNaseH_sf"/>
</dbReference>
<dbReference type="EnsemblMetazoa" id="XM_008188744.1">
    <property type="protein sequence ID" value="XP_008186966.1"/>
    <property type="gene ID" value="LOC103310443"/>
</dbReference>
<keyword evidence="3" id="KW-1185">Reference proteome</keyword>
<evidence type="ECO:0000259" key="1">
    <source>
        <dbReference type="PROSITE" id="PS50994"/>
    </source>
</evidence>
<dbReference type="GO" id="GO:0015074">
    <property type="term" value="P:DNA integration"/>
    <property type="evidence" value="ECO:0007669"/>
    <property type="project" value="InterPro"/>
</dbReference>
<dbReference type="PANTHER" id="PTHR37984:SF15">
    <property type="entry name" value="INTEGRASE CATALYTIC DOMAIN-CONTAINING PROTEIN"/>
    <property type="match status" value="1"/>
</dbReference>
<dbReference type="RefSeq" id="XP_008186966.1">
    <property type="nucleotide sequence ID" value="XM_008188744.1"/>
</dbReference>
<proteinExistence type="predicted"/>
<dbReference type="GO" id="GO:0003676">
    <property type="term" value="F:nucleic acid binding"/>
    <property type="evidence" value="ECO:0007669"/>
    <property type="project" value="InterPro"/>
</dbReference>